<feature type="domain" description="KTSC" evidence="1">
    <location>
        <begin position="3"/>
        <end position="59"/>
    </location>
</feature>
<dbReference type="AlphaFoldDB" id="A0A223NSH4"/>
<dbReference type="OrthoDB" id="8450910at2"/>
<dbReference type="InterPro" id="IPR025309">
    <property type="entry name" value="KTSC_dom"/>
</dbReference>
<protein>
    <submittedName>
        <fullName evidence="2">KTSC domain-containing protein</fullName>
    </submittedName>
</protein>
<proteinExistence type="predicted"/>
<dbReference type="EMBL" id="CP022743">
    <property type="protein sequence ID" value="ASU32787.1"/>
    <property type="molecule type" value="Genomic_DNA"/>
</dbReference>
<dbReference type="KEGG" id="muc:MuYL_0887"/>
<dbReference type="RefSeq" id="WP_094569334.1">
    <property type="nucleotide sequence ID" value="NZ_CP022743.1"/>
</dbReference>
<evidence type="ECO:0000259" key="1">
    <source>
        <dbReference type="Pfam" id="PF13619"/>
    </source>
</evidence>
<keyword evidence="3" id="KW-1185">Reference proteome</keyword>
<reference evidence="2 3" key="1">
    <citation type="submission" date="2017-08" db="EMBL/GenBank/DDBJ databases">
        <title>Complete genome sequence of Mucilaginibacter sp. strain BJC16-A31.</title>
        <authorList>
            <consortium name="Henan University of Science and Technology"/>
            <person name="You X."/>
        </authorList>
    </citation>
    <scope>NUCLEOTIDE SEQUENCE [LARGE SCALE GENOMIC DNA]</scope>
    <source>
        <strain evidence="2 3">BJC16-A31</strain>
    </source>
</reference>
<evidence type="ECO:0000313" key="2">
    <source>
        <dbReference type="EMBL" id="ASU32787.1"/>
    </source>
</evidence>
<dbReference type="Pfam" id="PF13619">
    <property type="entry name" value="KTSC"/>
    <property type="match status" value="1"/>
</dbReference>
<organism evidence="2 3">
    <name type="scientific">Mucilaginibacter xinganensis</name>
    <dbReference type="NCBI Taxonomy" id="1234841"/>
    <lineage>
        <taxon>Bacteria</taxon>
        <taxon>Pseudomonadati</taxon>
        <taxon>Bacteroidota</taxon>
        <taxon>Sphingobacteriia</taxon>
        <taxon>Sphingobacteriales</taxon>
        <taxon>Sphingobacteriaceae</taxon>
        <taxon>Mucilaginibacter</taxon>
    </lineage>
</organism>
<gene>
    <name evidence="2" type="ORF">MuYL_0887</name>
</gene>
<dbReference type="Proteomes" id="UP000215002">
    <property type="component" value="Chromosome"/>
</dbReference>
<evidence type="ECO:0000313" key="3">
    <source>
        <dbReference type="Proteomes" id="UP000215002"/>
    </source>
</evidence>
<accession>A0A223NSH4</accession>
<name>A0A223NSH4_9SPHI</name>
<sequence>MPSSVVAAMKYNESSATLRIIYTSGSVYDYKQVPPDVFEQMNAAASKGTFLNTMIKGKYRYKKIR</sequence>